<comment type="caution">
    <text evidence="2">The sequence shown here is derived from an EMBL/GenBank/DDBJ whole genome shotgun (WGS) entry which is preliminary data.</text>
</comment>
<dbReference type="EMBL" id="BMUT01000007">
    <property type="protein sequence ID" value="GGX86995.1"/>
    <property type="molecule type" value="Genomic_DNA"/>
</dbReference>
<evidence type="ECO:0000313" key="3">
    <source>
        <dbReference type="Proteomes" id="UP000659223"/>
    </source>
</evidence>
<evidence type="ECO:0000256" key="1">
    <source>
        <dbReference type="SAM" id="MobiDB-lite"/>
    </source>
</evidence>
<accession>A0ABQ2YK75</accession>
<proteinExistence type="predicted"/>
<evidence type="ECO:0000313" key="2">
    <source>
        <dbReference type="EMBL" id="GGX86995.1"/>
    </source>
</evidence>
<keyword evidence="3" id="KW-1185">Reference proteome</keyword>
<organism evidence="2 3">
    <name type="scientific">Streptomyces hiroshimensis</name>
    <dbReference type="NCBI Taxonomy" id="66424"/>
    <lineage>
        <taxon>Bacteria</taxon>
        <taxon>Bacillati</taxon>
        <taxon>Actinomycetota</taxon>
        <taxon>Actinomycetes</taxon>
        <taxon>Kitasatosporales</taxon>
        <taxon>Streptomycetaceae</taxon>
        <taxon>Streptomyces</taxon>
    </lineage>
</organism>
<name>A0ABQ2YK75_9ACTN</name>
<reference evidence="3" key="1">
    <citation type="journal article" date="2019" name="Int. J. Syst. Evol. Microbiol.">
        <title>The Global Catalogue of Microorganisms (GCM) 10K type strain sequencing project: providing services to taxonomists for standard genome sequencing and annotation.</title>
        <authorList>
            <consortium name="The Broad Institute Genomics Platform"/>
            <consortium name="The Broad Institute Genome Sequencing Center for Infectious Disease"/>
            <person name="Wu L."/>
            <person name="Ma J."/>
        </authorList>
    </citation>
    <scope>NUCLEOTIDE SEQUENCE [LARGE SCALE GENOMIC DNA]</scope>
    <source>
        <strain evidence="3">JCM 4586</strain>
    </source>
</reference>
<feature type="region of interest" description="Disordered" evidence="1">
    <location>
        <begin position="1"/>
        <end position="63"/>
    </location>
</feature>
<gene>
    <name evidence="2" type="ORF">GCM10010324_35620</name>
</gene>
<sequence length="63" mass="7274">MENADQSQDKERHLADEAKHPRPGEKARTKHAEHVARDRVKQTKEDAEDRASEADAKTRDPRE</sequence>
<dbReference type="RefSeq" id="WP_190022679.1">
    <property type="nucleotide sequence ID" value="NZ_BMUT01000007.1"/>
</dbReference>
<protein>
    <submittedName>
        <fullName evidence="2">Uncharacterized protein</fullName>
    </submittedName>
</protein>
<dbReference type="Proteomes" id="UP000659223">
    <property type="component" value="Unassembled WGS sequence"/>
</dbReference>
<feature type="compositionally biased region" description="Basic and acidic residues" evidence="1">
    <location>
        <begin position="7"/>
        <end position="63"/>
    </location>
</feature>